<organism evidence="2 3">
    <name type="scientific">Pyrobaculum aerophilum</name>
    <dbReference type="NCBI Taxonomy" id="13773"/>
    <lineage>
        <taxon>Archaea</taxon>
        <taxon>Thermoproteota</taxon>
        <taxon>Thermoprotei</taxon>
        <taxon>Thermoproteales</taxon>
        <taxon>Thermoproteaceae</taxon>
        <taxon>Pyrobaculum</taxon>
    </lineage>
</organism>
<dbReference type="RefSeq" id="WP_011008731.1">
    <property type="nucleotide sequence ID" value="NZ_DUJP01000002.1"/>
</dbReference>
<reference evidence="2" key="1">
    <citation type="journal article" date="2020" name="bioRxiv">
        <title>A rank-normalized archaeal taxonomy based on genome phylogeny resolves widespread incomplete and uneven classifications.</title>
        <authorList>
            <person name="Rinke C."/>
            <person name="Chuvochina M."/>
            <person name="Mussig A.J."/>
            <person name="Chaumeil P.-A."/>
            <person name="Waite D.W."/>
            <person name="Whitman W.B."/>
            <person name="Parks D.H."/>
            <person name="Hugenholtz P."/>
        </authorList>
    </citation>
    <scope>NUCLEOTIDE SEQUENCE</scope>
    <source>
        <strain evidence="2">UBA8839</strain>
    </source>
</reference>
<name>A0A832SZ68_9CREN</name>
<dbReference type="GO" id="GO:0003723">
    <property type="term" value="F:RNA binding"/>
    <property type="evidence" value="ECO:0007669"/>
    <property type="project" value="UniProtKB-KW"/>
</dbReference>
<keyword evidence="1" id="KW-0694">RNA-binding</keyword>
<dbReference type="Proteomes" id="UP000651120">
    <property type="component" value="Unassembled WGS sequence"/>
</dbReference>
<dbReference type="InterPro" id="IPR037171">
    <property type="entry name" value="NagB/RpiA_transferase-like"/>
</dbReference>
<dbReference type="SUPFAM" id="SSF100950">
    <property type="entry name" value="NagB/RpiA/CoA transferase-like"/>
    <property type="match status" value="1"/>
</dbReference>
<dbReference type="InterPro" id="IPR024185">
    <property type="entry name" value="FTHF_cligase-like_sf"/>
</dbReference>
<comment type="caution">
    <text evidence="2">The sequence shown here is derived from an EMBL/GenBank/DDBJ whole genome shotgun (WGS) entry which is preliminary data.</text>
</comment>
<dbReference type="InterPro" id="IPR002698">
    <property type="entry name" value="FTHF_cligase"/>
</dbReference>
<proteinExistence type="predicted"/>
<dbReference type="GO" id="GO:0016874">
    <property type="term" value="F:ligase activity"/>
    <property type="evidence" value="ECO:0007669"/>
    <property type="project" value="UniProtKB-KW"/>
</dbReference>
<dbReference type="AlphaFoldDB" id="A0A832SZ68"/>
<evidence type="ECO:0000313" key="2">
    <source>
        <dbReference type="EMBL" id="HII45920.1"/>
    </source>
</evidence>
<evidence type="ECO:0000256" key="1">
    <source>
        <dbReference type="ARBA" id="ARBA00022884"/>
    </source>
</evidence>
<dbReference type="GO" id="GO:0005737">
    <property type="term" value="C:cytoplasm"/>
    <property type="evidence" value="ECO:0007669"/>
    <property type="project" value="TreeGrafter"/>
</dbReference>
<dbReference type="FunFam" id="3.40.50.10420:FF:000001">
    <property type="entry name" value="Methenyltetrahydrofolate synthase domain-containing protein"/>
    <property type="match status" value="1"/>
</dbReference>
<dbReference type="Gene3D" id="3.40.50.10420">
    <property type="entry name" value="NagB/RpiA/CoA transferase-like"/>
    <property type="match status" value="1"/>
</dbReference>
<gene>
    <name evidence="2" type="ORF">HA333_00150</name>
</gene>
<dbReference type="Pfam" id="PF01812">
    <property type="entry name" value="5-FTHF_cyc-lig"/>
    <property type="match status" value="1"/>
</dbReference>
<dbReference type="PANTHER" id="PTHR13017">
    <property type="entry name" value="5-FORMYLTETRAHYDROFOLATE CYCLO-LIGASE-RELATED"/>
    <property type="match status" value="1"/>
</dbReference>
<dbReference type="PANTHER" id="PTHR13017:SF0">
    <property type="entry name" value="METHENYLTETRAHYDROFOLATE SYNTHASE DOMAIN-CONTAINING PROTEIN"/>
    <property type="match status" value="1"/>
</dbReference>
<accession>A0A832SZ68</accession>
<protein>
    <submittedName>
        <fullName evidence="2">5-formyltetrahydrofolate cyclo-ligase</fullName>
    </submittedName>
</protein>
<keyword evidence="2" id="KW-0436">Ligase</keyword>
<dbReference type="GeneID" id="1464604"/>
<evidence type="ECO:0000313" key="3">
    <source>
        <dbReference type="Proteomes" id="UP000651120"/>
    </source>
</evidence>
<sequence length="239" mass="27025">MAKEAKMAIRERIWRLMEEMNIAAFPRPVHGRIPNFKGADRACANILHLIQRAEVVKINPDAPQRPCREISLRAGKKVVMPTPRIREGFLLLDPLLIPREAYGEASTISGAFKWGRPVKPWELPKIDLVIIGSVAVNPKNGRRLGKSHGYAEIEWGILSTFDKVGEDTPVATTVHDVQLVEEDIPKEPFDLPVDFIATPTRLIAVKRVDKKPRGIFWEHVTEEMLAEIPLLAEIRKSRI</sequence>
<dbReference type="OMA" id="KTVYMAV"/>
<dbReference type="EMBL" id="DUJP01000002">
    <property type="protein sequence ID" value="HII45920.1"/>
    <property type="molecule type" value="Genomic_DNA"/>
</dbReference>